<evidence type="ECO:0000313" key="2">
    <source>
        <dbReference type="Proteomes" id="UP000277890"/>
    </source>
</evidence>
<gene>
    <name evidence="1" type="ORF">D8794_02155</name>
</gene>
<proteinExistence type="predicted"/>
<comment type="caution">
    <text evidence="1">The sequence shown here is derived from an EMBL/GenBank/DDBJ whole genome shotgun (WGS) entry which is preliminary data.</text>
</comment>
<accession>A0A428GXI6</accession>
<dbReference type="Proteomes" id="UP000277890">
    <property type="component" value="Unassembled WGS sequence"/>
</dbReference>
<dbReference type="AlphaFoldDB" id="A0A428GXI6"/>
<dbReference type="EMBL" id="RJPQ01000001">
    <property type="protein sequence ID" value="RSJ88183.1"/>
    <property type="molecule type" value="Genomic_DNA"/>
</dbReference>
<organism evidence="1 2">
    <name type="scientific">Streptococcus cristatus</name>
    <dbReference type="NCBI Taxonomy" id="45634"/>
    <lineage>
        <taxon>Bacteria</taxon>
        <taxon>Bacillati</taxon>
        <taxon>Bacillota</taxon>
        <taxon>Bacilli</taxon>
        <taxon>Lactobacillales</taxon>
        <taxon>Streptococcaceae</taxon>
        <taxon>Streptococcus</taxon>
    </lineage>
</organism>
<reference evidence="1 2" key="1">
    <citation type="submission" date="2018-11" db="EMBL/GenBank/DDBJ databases">
        <title>Species Designations Belie Phenotypic and Genotypic Heterogeneity in Oral Streptococci.</title>
        <authorList>
            <person name="Velsko I."/>
        </authorList>
    </citation>
    <scope>NUCLEOTIDE SEQUENCE [LARGE SCALE GENOMIC DNA]</scope>
    <source>
        <strain evidence="1 2">A54</strain>
    </source>
</reference>
<evidence type="ECO:0000313" key="1">
    <source>
        <dbReference type="EMBL" id="RSJ88183.1"/>
    </source>
</evidence>
<sequence length="62" mass="7050">MMVKLIAHVLVHSGGDYLLIQRSEIKRGHPKVYLTCWDIPVEGRIHGEIFFNGKKCFGRALA</sequence>
<name>A0A428GXI6_STRCR</name>
<dbReference type="RefSeq" id="WP_125370726.1">
    <property type="nucleotide sequence ID" value="NZ_RJPO01000001.1"/>
</dbReference>
<protein>
    <submittedName>
        <fullName evidence="1">Uncharacterized protein</fullName>
    </submittedName>
</protein>